<dbReference type="PANTHER" id="PTHR46825">
    <property type="entry name" value="D-ALANYL-D-ALANINE-CARBOXYPEPTIDASE/ENDOPEPTIDASE AMPH"/>
    <property type="match status" value="1"/>
</dbReference>
<reference evidence="2 3" key="1">
    <citation type="journal article" date="2015" name="Stand. Genomic Sci.">
        <title>Genomic Encyclopedia of Bacterial and Archaeal Type Strains, Phase III: the genomes of soil and plant-associated and newly described type strains.</title>
        <authorList>
            <person name="Whitman W.B."/>
            <person name="Woyke T."/>
            <person name="Klenk H.P."/>
            <person name="Zhou Y."/>
            <person name="Lilburn T.G."/>
            <person name="Beck B.J."/>
            <person name="De Vos P."/>
            <person name="Vandamme P."/>
            <person name="Eisen J.A."/>
            <person name="Garrity G."/>
            <person name="Hugenholtz P."/>
            <person name="Kyrpides N.C."/>
        </authorList>
    </citation>
    <scope>NUCLEOTIDE SEQUENCE [LARGE SCALE GENOMIC DNA]</scope>
    <source>
        <strain evidence="2 3">VKM Ac-2540</strain>
    </source>
</reference>
<keyword evidence="3" id="KW-1185">Reference proteome</keyword>
<dbReference type="PANTHER" id="PTHR46825:SF9">
    <property type="entry name" value="BETA-LACTAMASE-RELATED DOMAIN-CONTAINING PROTEIN"/>
    <property type="match status" value="1"/>
</dbReference>
<dbReference type="InterPro" id="IPR050491">
    <property type="entry name" value="AmpC-like"/>
</dbReference>
<name>A0A4Q7WQZ2_9ACTN</name>
<comment type="caution">
    <text evidence="2">The sequence shown here is derived from an EMBL/GenBank/DDBJ whole genome shotgun (WGS) entry which is preliminary data.</text>
</comment>
<dbReference type="AlphaFoldDB" id="A0A4Q7WQZ2"/>
<protein>
    <submittedName>
        <fullName evidence="2">CubicO group peptidase (Beta-lactamase class C family)</fullName>
    </submittedName>
</protein>
<proteinExistence type="predicted"/>
<dbReference type="SUPFAM" id="SSF56601">
    <property type="entry name" value="beta-lactamase/transpeptidase-like"/>
    <property type="match status" value="1"/>
</dbReference>
<evidence type="ECO:0000313" key="3">
    <source>
        <dbReference type="Proteomes" id="UP000292027"/>
    </source>
</evidence>
<feature type="domain" description="Beta-lactamase-related" evidence="1">
    <location>
        <begin position="18"/>
        <end position="323"/>
    </location>
</feature>
<dbReference type="Gene3D" id="3.40.710.10">
    <property type="entry name" value="DD-peptidase/beta-lactamase superfamily"/>
    <property type="match status" value="1"/>
</dbReference>
<evidence type="ECO:0000259" key="1">
    <source>
        <dbReference type="Pfam" id="PF00144"/>
    </source>
</evidence>
<dbReference type="Pfam" id="PF00144">
    <property type="entry name" value="Beta-lactamase"/>
    <property type="match status" value="1"/>
</dbReference>
<sequence>MTAYRRVMDGVEEGLWPLVESFVGSHDIAGLAVAVVRDGEVVSRGFGVRDVGSGTPVTPETMFHLASVSKPFVATAIVRKELDLDAPITEWVPEFTLADGREGEVTARGLLSHTSGLPDVSDYGWHDPQLGDDALSEFARSLSSWRLKNPAFSYSNAGYELLGLVLSRATGATFEDAVRREILKPLGMQKSTFLRADVPAELAASPHVGMPLVMPGDAYPYSRRHAPSSTLHSNLIELSRGLMAYFESGGVLNLMSQPVVQVGNPPWEEAMALGWAVGSYLGYRTLSHSGLDPGFGARLVLVPERRTGVVVLANSNTVPASSIAKAALDVTLGGGDLGVTELRIAKRSLAGPVAEALATEGPDAAQATYHRLATADDFDPDDEGFEDAVWGAIELHRTDIVWPFLRLWTKLRPDSPTARTMTAWAHELDGHELGGHELDGHDLALRGEG</sequence>
<dbReference type="InterPro" id="IPR012338">
    <property type="entry name" value="Beta-lactam/transpept-like"/>
</dbReference>
<dbReference type="InterPro" id="IPR001466">
    <property type="entry name" value="Beta-lactam-related"/>
</dbReference>
<accession>A0A4Q7WQZ2</accession>
<organism evidence="2 3">
    <name type="scientific">Kribbella rubisoli</name>
    <dbReference type="NCBI Taxonomy" id="3075929"/>
    <lineage>
        <taxon>Bacteria</taxon>
        <taxon>Bacillati</taxon>
        <taxon>Actinomycetota</taxon>
        <taxon>Actinomycetes</taxon>
        <taxon>Propionibacteriales</taxon>
        <taxon>Kribbellaceae</taxon>
        <taxon>Kribbella</taxon>
    </lineage>
</organism>
<dbReference type="Proteomes" id="UP000292027">
    <property type="component" value="Unassembled WGS sequence"/>
</dbReference>
<gene>
    <name evidence="2" type="ORF">EV645_5960</name>
</gene>
<evidence type="ECO:0000313" key="2">
    <source>
        <dbReference type="EMBL" id="RZU12687.1"/>
    </source>
</evidence>
<dbReference type="EMBL" id="SHKR01000014">
    <property type="protein sequence ID" value="RZU12687.1"/>
    <property type="molecule type" value="Genomic_DNA"/>
</dbReference>